<gene>
    <name evidence="1" type="ORF">PIOMA14_I_0406</name>
</gene>
<accession>A0A0S3UHE4</accession>
<dbReference type="AlphaFoldDB" id="A0A0S3UHE4"/>
<proteinExistence type="predicted"/>
<sequence>MNLERKYFLHPLNIIRNKFYAELFRSNYYKGLVQNNLKKALNLQYKSAHYENLDWKSPQTLDAKIMWLEAMTDTTIWSKLTDKYEVRKYVSSKGYEENLVKCYGVWNNVNEIDYKKLPNKFVIKCTHDSGSTHIIKDKSKVDFNEINAALEKKLHTIMGYTTCEPHYFRIKPRIIAEELLEDEENQLSSSIIDYKIWCFNGTPHIVLLCYDRYNDTNGHSTATFDLYTLEPWQPKREFLVKCEPTPNYKFIPKPICLEKMLNMAKDLTKGFPVVRADFYIIKDKPYFGELTFTPAGGLNYSYSDLAQIEMGKMIKI</sequence>
<dbReference type="InterPro" id="IPR029465">
    <property type="entry name" value="ATPgrasp_TupA"/>
</dbReference>
<dbReference type="RefSeq" id="WP_096404978.1">
    <property type="nucleotide sequence ID" value="NZ_AP014597.1"/>
</dbReference>
<protein>
    <submittedName>
        <fullName evidence="1">Uncharacterized protein</fullName>
    </submittedName>
</protein>
<dbReference type="Pfam" id="PF14305">
    <property type="entry name" value="ATPgrasp_TupA"/>
    <property type="match status" value="1"/>
</dbReference>
<dbReference type="Proteomes" id="UP000217431">
    <property type="component" value="Chromosome I"/>
</dbReference>
<name>A0A0S3UHE4_PREIN</name>
<evidence type="ECO:0000313" key="2">
    <source>
        <dbReference type="Proteomes" id="UP000217431"/>
    </source>
</evidence>
<evidence type="ECO:0000313" key="1">
    <source>
        <dbReference type="EMBL" id="BAU16914.1"/>
    </source>
</evidence>
<organism evidence="1 2">
    <name type="scientific">Prevotella intermedia</name>
    <dbReference type="NCBI Taxonomy" id="28131"/>
    <lineage>
        <taxon>Bacteria</taxon>
        <taxon>Pseudomonadati</taxon>
        <taxon>Bacteroidota</taxon>
        <taxon>Bacteroidia</taxon>
        <taxon>Bacteroidales</taxon>
        <taxon>Prevotellaceae</taxon>
        <taxon>Prevotella</taxon>
    </lineage>
</organism>
<dbReference type="EMBL" id="AP014597">
    <property type="protein sequence ID" value="BAU16914.1"/>
    <property type="molecule type" value="Genomic_DNA"/>
</dbReference>
<reference evidence="1 2" key="1">
    <citation type="journal article" date="2016" name="DNA Res.">
        <title>The complete genome sequencing of Prevotella intermedia strain OMA14 and a subsequent fine-scale, intra-species genomic comparison reveal an unusual amplification of conjugative and mobile transposons and identify a novel Prevotella-lineage-specific repeat.</title>
        <authorList>
            <person name="Naito M."/>
            <person name="Ogura Y."/>
            <person name="Itoh T."/>
            <person name="Shoji M."/>
            <person name="Okamoto M."/>
            <person name="Hayashi T."/>
            <person name="Nakayama K."/>
        </authorList>
    </citation>
    <scope>NUCLEOTIDE SEQUENCE [LARGE SCALE GENOMIC DNA]</scope>
    <source>
        <strain evidence="1 2">OMA14</strain>
    </source>
</reference>